<protein>
    <submittedName>
        <fullName evidence="1">Uncharacterized protein</fullName>
    </submittedName>
</protein>
<name>A0A927GM05_STRGL</name>
<reference evidence="1" key="1">
    <citation type="journal article" date="2020" name="PLoS ONE">
        <title>Isolation and characterization of Streptomyces bacteriophages and Streptomyces strains encoding biosynthetic arsenals: Streptomyces strains and phages for antibiotic discovery.</title>
        <authorList>
            <person name="Montano E.T."/>
            <person name="Nideffer J.F."/>
            <person name="Brumage L."/>
            <person name="Erb M."/>
            <person name="Derman A.I."/>
            <person name="Davis J.P."/>
            <person name="Estrada E."/>
            <person name="Fu S."/>
            <person name="Le D."/>
            <person name="Vuppala A."/>
            <person name="Tran C."/>
            <person name="Luterstein E."/>
            <person name="Lakkaraju S."/>
            <person name="Panchagnula S."/>
            <person name="Ren C."/>
            <person name="Doan J."/>
            <person name="Tran S."/>
            <person name="Soriano J."/>
            <person name="Fujita Y."/>
            <person name="Gutala P."/>
            <person name="Fujii Q."/>
            <person name="Lee M."/>
            <person name="Bui A."/>
            <person name="Villarreal C."/>
            <person name="Shing S.R."/>
            <person name="Kim S."/>
            <person name="Freeman D."/>
            <person name="Racha V."/>
            <person name="Ho A."/>
            <person name="Kumar P."/>
            <person name="Falah K."/>
            <person name="Dawson T."/>
            <person name="Enustun E."/>
            <person name="Prichard A."/>
            <person name="Gomez A."/>
            <person name="Khanna K."/>
            <person name="Trigg S."/>
            <person name="Fernandez L."/>
            <person name="Pogliano K."/>
            <person name="Pogliano J."/>
        </authorList>
    </citation>
    <scope>NUCLEOTIDE SEQUENCE</scope>
    <source>
        <strain evidence="1">QF2</strain>
    </source>
</reference>
<comment type="caution">
    <text evidence="1">The sequence shown here is derived from an EMBL/GenBank/DDBJ whole genome shotgun (WGS) entry which is preliminary data.</text>
</comment>
<gene>
    <name evidence="1" type="ORF">ID875_05160</name>
</gene>
<organism evidence="1">
    <name type="scientific">Streptomyces globisporus</name>
    <dbReference type="NCBI Taxonomy" id="1908"/>
    <lineage>
        <taxon>Bacteria</taxon>
        <taxon>Bacillati</taxon>
        <taxon>Actinomycetota</taxon>
        <taxon>Actinomycetes</taxon>
        <taxon>Kitasatosporales</taxon>
        <taxon>Streptomycetaceae</taxon>
        <taxon>Streptomyces</taxon>
    </lineage>
</organism>
<accession>A0A927GM05</accession>
<proteinExistence type="predicted"/>
<dbReference type="AlphaFoldDB" id="A0A927GM05"/>
<dbReference type="EMBL" id="JACWUS010000001">
    <property type="protein sequence ID" value="MBD2827885.1"/>
    <property type="molecule type" value="Genomic_DNA"/>
</dbReference>
<sequence length="78" mass="7773">MGAEAWWGYKKDETTGEYKIGGKAGLSPAMGGAVGLEITVDPGEFAHAADDAARAVGDAADAVGGAAGSAKKTVADWF</sequence>
<evidence type="ECO:0000313" key="1">
    <source>
        <dbReference type="EMBL" id="MBD2827885.1"/>
    </source>
</evidence>